<evidence type="ECO:0000313" key="2">
    <source>
        <dbReference type="EMBL" id="TVY52081.1"/>
    </source>
</evidence>
<dbReference type="Gene3D" id="3.30.420.10">
    <property type="entry name" value="Ribonuclease H-like superfamily/Ribonuclease H"/>
    <property type="match status" value="1"/>
</dbReference>
<comment type="caution">
    <text evidence="2">The sequence shown here is derived from an EMBL/GenBank/DDBJ whole genome shotgun (WGS) entry which is preliminary data.</text>
</comment>
<dbReference type="AlphaFoldDB" id="A0A8T9BPW0"/>
<gene>
    <name evidence="2" type="primary">tc1a</name>
    <name evidence="2" type="ORF">LSUE1_G010299</name>
</gene>
<keyword evidence="3" id="KW-1185">Reference proteome</keyword>
<accession>A0A8T9BPW0</accession>
<feature type="non-terminal residue" evidence="2">
    <location>
        <position position="355"/>
    </location>
</feature>
<evidence type="ECO:0000313" key="3">
    <source>
        <dbReference type="Proteomes" id="UP000469558"/>
    </source>
</evidence>
<dbReference type="PANTHER" id="PTHR23022">
    <property type="entry name" value="TRANSPOSABLE ELEMENT-RELATED"/>
    <property type="match status" value="1"/>
</dbReference>
<protein>
    <submittedName>
        <fullName evidence="2">Transposable element Tc1 transposase</fullName>
    </submittedName>
</protein>
<dbReference type="OrthoDB" id="3519926at2759"/>
<dbReference type="PANTHER" id="PTHR23022:SF135">
    <property type="entry name" value="SI:DKEY-77F5.3"/>
    <property type="match status" value="1"/>
</dbReference>
<dbReference type="InterPro" id="IPR052338">
    <property type="entry name" value="Transposase_5"/>
</dbReference>
<dbReference type="EMBL" id="QGMK01003632">
    <property type="protein sequence ID" value="TVY52081.1"/>
    <property type="molecule type" value="Genomic_DNA"/>
</dbReference>
<sequence length="355" mass="41317">MAPTTPPLQFDHLKGYEFHTKDKEAIRQLHWQAKMPVWKLAANYKLQKREIYKILAYPAPERARPGRQGRPKKLSDREVDAIIEYCSEEWEHRVMDYASLCTELQLDCIPSTLQKRLHQRGYFRCTACQKPYLTATQVLGRLLWAFTHIFWHAEWLKVLWSDEVTFLIGGRTCKEKITRKRGERFHPSCIQHQLHRGHTTLVNAWGAIGYGYKSPILFLKGTGKTGAFKQVDYLAQILKPHIQGILEAFAAVTHTLKPAAEPLFMEDGNAAHGHKSSTNCCARWRTKHGIILMPHPSTSPDMNPIEKCWRRMKQALHRRKKQPTTEAEMEAAIIEEWEALPQDWINELILKQEHW</sequence>
<dbReference type="Proteomes" id="UP000469558">
    <property type="component" value="Unassembled WGS sequence"/>
</dbReference>
<evidence type="ECO:0000259" key="1">
    <source>
        <dbReference type="Pfam" id="PF13358"/>
    </source>
</evidence>
<organism evidence="2 3">
    <name type="scientific">Lachnellula suecica</name>
    <dbReference type="NCBI Taxonomy" id="602035"/>
    <lineage>
        <taxon>Eukaryota</taxon>
        <taxon>Fungi</taxon>
        <taxon>Dikarya</taxon>
        <taxon>Ascomycota</taxon>
        <taxon>Pezizomycotina</taxon>
        <taxon>Leotiomycetes</taxon>
        <taxon>Helotiales</taxon>
        <taxon>Lachnaceae</taxon>
        <taxon>Lachnellula</taxon>
    </lineage>
</organism>
<dbReference type="InterPro" id="IPR036397">
    <property type="entry name" value="RNaseH_sf"/>
</dbReference>
<proteinExistence type="predicted"/>
<feature type="domain" description="Tc1-like transposase DDE" evidence="1">
    <location>
        <begin position="158"/>
        <end position="321"/>
    </location>
</feature>
<dbReference type="GO" id="GO:0003676">
    <property type="term" value="F:nucleic acid binding"/>
    <property type="evidence" value="ECO:0007669"/>
    <property type="project" value="InterPro"/>
</dbReference>
<name>A0A8T9BPW0_9HELO</name>
<dbReference type="InterPro" id="IPR038717">
    <property type="entry name" value="Tc1-like_DDE_dom"/>
</dbReference>
<dbReference type="Pfam" id="PF13358">
    <property type="entry name" value="DDE_3"/>
    <property type="match status" value="1"/>
</dbReference>
<reference evidence="2 3" key="1">
    <citation type="submission" date="2018-05" db="EMBL/GenBank/DDBJ databases">
        <title>Genome sequencing and assembly of the regulated plant pathogen Lachnellula willkommii and related sister species for the development of diagnostic species identification markers.</title>
        <authorList>
            <person name="Giroux E."/>
            <person name="Bilodeau G."/>
        </authorList>
    </citation>
    <scope>NUCLEOTIDE SEQUENCE [LARGE SCALE GENOMIC DNA]</scope>
    <source>
        <strain evidence="2 3">CBS 268.59</strain>
    </source>
</reference>